<comment type="caution">
    <text evidence="1">The sequence shown here is derived from an EMBL/GenBank/DDBJ whole genome shotgun (WGS) entry which is preliminary data.</text>
</comment>
<organism evidence="1 2">
    <name type="scientific">Tremella mesenterica</name>
    <name type="common">Jelly fungus</name>
    <dbReference type="NCBI Taxonomy" id="5217"/>
    <lineage>
        <taxon>Eukaryota</taxon>
        <taxon>Fungi</taxon>
        <taxon>Dikarya</taxon>
        <taxon>Basidiomycota</taxon>
        <taxon>Agaricomycotina</taxon>
        <taxon>Tremellomycetes</taxon>
        <taxon>Tremellales</taxon>
        <taxon>Tremellaceae</taxon>
        <taxon>Tremella</taxon>
    </lineage>
</organism>
<evidence type="ECO:0000313" key="2">
    <source>
        <dbReference type="Proteomes" id="UP000289152"/>
    </source>
</evidence>
<dbReference type="InParanoid" id="A0A4Q1BIK7"/>
<name>A0A4Q1BIK7_TREME</name>
<sequence>MEFQPDPELDTKHAGFRAYVAAGTLDTIFYDATHRPATIADISRLTMGLKMFNTAKVSLLATILGTLHLPELTVTEYERDQFYNQFLPHKTAEGQSGEGMVIVETEELPDDDSEETHPHSVAQVAAAAAPQMGTFLVKFIEDGRIESQTPETLERVYFEVKVGSDALHDAVLLYAKENFGREYSFAISQYGPPPDEDLEKYTLDILSWMTRQETSSTPVRSIREPDLVYG</sequence>
<accession>A0A4Q1BIK7</accession>
<dbReference type="VEuPathDB" id="FungiDB:TREMEDRAFT_65883"/>
<dbReference type="AlphaFoldDB" id="A0A4Q1BIK7"/>
<dbReference type="Proteomes" id="UP000289152">
    <property type="component" value="Unassembled WGS sequence"/>
</dbReference>
<protein>
    <submittedName>
        <fullName evidence="1">Uncharacterized protein</fullName>
    </submittedName>
</protein>
<evidence type="ECO:0000313" key="1">
    <source>
        <dbReference type="EMBL" id="RXK37446.1"/>
    </source>
</evidence>
<reference evidence="1 2" key="1">
    <citation type="submission" date="2016-06" db="EMBL/GenBank/DDBJ databases">
        <title>Evolution of pathogenesis and genome organization in the Tremellales.</title>
        <authorList>
            <person name="Cuomo C."/>
            <person name="Litvintseva A."/>
            <person name="Heitman J."/>
            <person name="Chen Y."/>
            <person name="Sun S."/>
            <person name="Springer D."/>
            <person name="Dromer F."/>
            <person name="Young S."/>
            <person name="Zeng Q."/>
            <person name="Chapman S."/>
            <person name="Gujja S."/>
            <person name="Saif S."/>
            <person name="Birren B."/>
        </authorList>
    </citation>
    <scope>NUCLEOTIDE SEQUENCE [LARGE SCALE GENOMIC DNA]</scope>
    <source>
        <strain evidence="1 2">ATCC 28783</strain>
    </source>
</reference>
<dbReference type="EMBL" id="SDIL01000068">
    <property type="protein sequence ID" value="RXK37446.1"/>
    <property type="molecule type" value="Genomic_DNA"/>
</dbReference>
<gene>
    <name evidence="1" type="ORF">M231_05269</name>
</gene>
<keyword evidence="2" id="KW-1185">Reference proteome</keyword>
<proteinExistence type="predicted"/>